<keyword evidence="2" id="KW-1185">Reference proteome</keyword>
<dbReference type="EMBL" id="JAYMYS010000004">
    <property type="protein sequence ID" value="KAK7394329.1"/>
    <property type="molecule type" value="Genomic_DNA"/>
</dbReference>
<evidence type="ECO:0000313" key="2">
    <source>
        <dbReference type="Proteomes" id="UP001386955"/>
    </source>
</evidence>
<accession>A0AAN9SD28</accession>
<reference evidence="1 2" key="1">
    <citation type="submission" date="2024-01" db="EMBL/GenBank/DDBJ databases">
        <title>The genomes of 5 underutilized Papilionoideae crops provide insights into root nodulation and disease resistanc.</title>
        <authorList>
            <person name="Jiang F."/>
        </authorList>
    </citation>
    <scope>NUCLEOTIDE SEQUENCE [LARGE SCALE GENOMIC DNA]</scope>
    <source>
        <strain evidence="1">DUOXIRENSHENG_FW03</strain>
        <tissue evidence="1">Leaves</tissue>
    </source>
</reference>
<comment type="caution">
    <text evidence="1">The sequence shown here is derived from an EMBL/GenBank/DDBJ whole genome shotgun (WGS) entry which is preliminary data.</text>
</comment>
<protein>
    <submittedName>
        <fullName evidence="1">Uncharacterized protein</fullName>
    </submittedName>
</protein>
<name>A0AAN9SD28_PSOTE</name>
<sequence>MLAVSKSLDIIYLVGGGSACALRLKVGPGLPVIYKTMQSRYVSEYVPPLIRSFLCDSELSYICSSCFESQEDLYIPESVW</sequence>
<gene>
    <name evidence="1" type="ORF">VNO78_14852</name>
</gene>
<proteinExistence type="predicted"/>
<evidence type="ECO:0000313" key="1">
    <source>
        <dbReference type="EMBL" id="KAK7394329.1"/>
    </source>
</evidence>
<dbReference type="PROSITE" id="PS51257">
    <property type="entry name" value="PROKAR_LIPOPROTEIN"/>
    <property type="match status" value="1"/>
</dbReference>
<organism evidence="1 2">
    <name type="scientific">Psophocarpus tetragonolobus</name>
    <name type="common">Winged bean</name>
    <name type="synonym">Dolichos tetragonolobus</name>
    <dbReference type="NCBI Taxonomy" id="3891"/>
    <lineage>
        <taxon>Eukaryota</taxon>
        <taxon>Viridiplantae</taxon>
        <taxon>Streptophyta</taxon>
        <taxon>Embryophyta</taxon>
        <taxon>Tracheophyta</taxon>
        <taxon>Spermatophyta</taxon>
        <taxon>Magnoliopsida</taxon>
        <taxon>eudicotyledons</taxon>
        <taxon>Gunneridae</taxon>
        <taxon>Pentapetalae</taxon>
        <taxon>rosids</taxon>
        <taxon>fabids</taxon>
        <taxon>Fabales</taxon>
        <taxon>Fabaceae</taxon>
        <taxon>Papilionoideae</taxon>
        <taxon>50 kb inversion clade</taxon>
        <taxon>NPAAA clade</taxon>
        <taxon>indigoferoid/millettioid clade</taxon>
        <taxon>Phaseoleae</taxon>
        <taxon>Psophocarpus</taxon>
    </lineage>
</organism>
<dbReference type="AlphaFoldDB" id="A0AAN9SD28"/>
<dbReference type="Proteomes" id="UP001386955">
    <property type="component" value="Unassembled WGS sequence"/>
</dbReference>